<feature type="non-terminal residue" evidence="8">
    <location>
        <position position="1"/>
    </location>
</feature>
<dbReference type="GO" id="GO:0005875">
    <property type="term" value="C:microtubule associated complex"/>
    <property type="evidence" value="ECO:0007669"/>
    <property type="project" value="TreeGrafter"/>
</dbReference>
<dbReference type="GO" id="GO:0005737">
    <property type="term" value="C:cytoplasm"/>
    <property type="evidence" value="ECO:0007669"/>
    <property type="project" value="UniProtKB-SubCell"/>
</dbReference>
<evidence type="ECO:0000313" key="9">
    <source>
        <dbReference type="Proteomes" id="UP000626109"/>
    </source>
</evidence>
<dbReference type="Pfam" id="PF00225">
    <property type="entry name" value="Kinesin"/>
    <property type="match status" value="1"/>
</dbReference>
<evidence type="ECO:0000256" key="1">
    <source>
        <dbReference type="ARBA" id="ARBA00004496"/>
    </source>
</evidence>
<dbReference type="Proteomes" id="UP000626109">
    <property type="component" value="Unassembled WGS sequence"/>
</dbReference>
<gene>
    <name evidence="8" type="ORF">PGLA2088_LOCUS14069</name>
</gene>
<evidence type="ECO:0000259" key="7">
    <source>
        <dbReference type="PROSITE" id="PS50067"/>
    </source>
</evidence>
<organism evidence="8 9">
    <name type="scientific">Polarella glacialis</name>
    <name type="common">Dinoflagellate</name>
    <dbReference type="NCBI Taxonomy" id="89957"/>
    <lineage>
        <taxon>Eukaryota</taxon>
        <taxon>Sar</taxon>
        <taxon>Alveolata</taxon>
        <taxon>Dinophyceae</taxon>
        <taxon>Suessiales</taxon>
        <taxon>Suessiaceae</taxon>
        <taxon>Polarella</taxon>
    </lineage>
</organism>
<dbReference type="GO" id="GO:0005524">
    <property type="term" value="F:ATP binding"/>
    <property type="evidence" value="ECO:0007669"/>
    <property type="project" value="UniProtKB-UniRule"/>
</dbReference>
<dbReference type="EMBL" id="CAJNNW010017034">
    <property type="protein sequence ID" value="CAE8660172.1"/>
    <property type="molecule type" value="Genomic_DNA"/>
</dbReference>
<name>A0A813IXG8_POLGL</name>
<dbReference type="GO" id="GO:0003777">
    <property type="term" value="F:microtubule motor activity"/>
    <property type="evidence" value="ECO:0007669"/>
    <property type="project" value="InterPro"/>
</dbReference>
<feature type="domain" description="Kinesin motor" evidence="7">
    <location>
        <begin position="22"/>
        <end position="167"/>
    </location>
</feature>
<dbReference type="GO" id="GO:0007018">
    <property type="term" value="P:microtubule-based movement"/>
    <property type="evidence" value="ECO:0007669"/>
    <property type="project" value="InterPro"/>
</dbReference>
<keyword evidence="6" id="KW-0505">Motor protein</keyword>
<dbReference type="SUPFAM" id="SSF52540">
    <property type="entry name" value="P-loop containing nucleoside triphosphate hydrolases"/>
    <property type="match status" value="1"/>
</dbReference>
<dbReference type="PROSITE" id="PS50067">
    <property type="entry name" value="KINESIN_MOTOR_2"/>
    <property type="match status" value="1"/>
</dbReference>
<comment type="caution">
    <text evidence="8">The sequence shown here is derived from an EMBL/GenBank/DDBJ whole genome shotgun (WGS) entry which is preliminary data.</text>
</comment>
<dbReference type="GO" id="GO:0007052">
    <property type="term" value="P:mitotic spindle organization"/>
    <property type="evidence" value="ECO:0007669"/>
    <property type="project" value="TreeGrafter"/>
</dbReference>
<feature type="non-terminal residue" evidence="8">
    <location>
        <position position="167"/>
    </location>
</feature>
<dbReference type="InterPro" id="IPR001752">
    <property type="entry name" value="Kinesin_motor_dom"/>
</dbReference>
<sequence>VPARRQTRRSKSVSSLTTAAENVVTCVRLRPFLPSELVREAKPSASRTCVVMEPESGQVVLYDPQKPRQATRVFSCDFAFDSSDPSNASENFADQRAIYEKVGATMVEAASSGLNCCLCAYGQTGTGKTHTVHGDWQSEQNRGLLPRIAKSLFERFAQLRAQGSTVK</sequence>
<accession>A0A813IXG8</accession>
<protein>
    <recommendedName>
        <fullName evidence="7">Kinesin motor domain-containing protein</fullName>
    </recommendedName>
</protein>
<reference evidence="8" key="1">
    <citation type="submission" date="2021-02" db="EMBL/GenBank/DDBJ databases">
        <authorList>
            <person name="Dougan E. K."/>
            <person name="Rhodes N."/>
            <person name="Thang M."/>
            <person name="Chan C."/>
        </authorList>
    </citation>
    <scope>NUCLEOTIDE SEQUENCE</scope>
</reference>
<dbReference type="Gene3D" id="3.40.850.10">
    <property type="entry name" value="Kinesin motor domain"/>
    <property type="match status" value="1"/>
</dbReference>
<comment type="subcellular location">
    <subcellularLocation>
        <location evidence="1">Cytoplasm</location>
    </subcellularLocation>
</comment>
<evidence type="ECO:0000256" key="2">
    <source>
        <dbReference type="ARBA" id="ARBA00022490"/>
    </source>
</evidence>
<dbReference type="InterPro" id="IPR036961">
    <property type="entry name" value="Kinesin_motor_dom_sf"/>
</dbReference>
<comment type="similarity">
    <text evidence="6">Belongs to the TRAFAC class myosin-kinesin ATPase superfamily. Kinesin family.</text>
</comment>
<dbReference type="GO" id="GO:0008017">
    <property type="term" value="F:microtubule binding"/>
    <property type="evidence" value="ECO:0007669"/>
    <property type="project" value="InterPro"/>
</dbReference>
<keyword evidence="4 6" id="KW-0067">ATP-binding</keyword>
<proteinExistence type="inferred from homology"/>
<evidence type="ECO:0000256" key="4">
    <source>
        <dbReference type="ARBA" id="ARBA00022840"/>
    </source>
</evidence>
<keyword evidence="5" id="KW-0175">Coiled coil</keyword>
<keyword evidence="3 6" id="KW-0547">Nucleotide-binding</keyword>
<evidence type="ECO:0000313" key="8">
    <source>
        <dbReference type="EMBL" id="CAE8660172.1"/>
    </source>
</evidence>
<evidence type="ECO:0000256" key="5">
    <source>
        <dbReference type="ARBA" id="ARBA00023054"/>
    </source>
</evidence>
<dbReference type="InterPro" id="IPR027417">
    <property type="entry name" value="P-loop_NTPase"/>
</dbReference>
<dbReference type="PANTHER" id="PTHR47969">
    <property type="entry name" value="CHROMOSOME-ASSOCIATED KINESIN KIF4A-RELATED"/>
    <property type="match status" value="1"/>
</dbReference>
<dbReference type="AlphaFoldDB" id="A0A813IXG8"/>
<feature type="binding site" evidence="6">
    <location>
        <begin position="122"/>
        <end position="129"/>
    </location>
    <ligand>
        <name>ATP</name>
        <dbReference type="ChEBI" id="CHEBI:30616"/>
    </ligand>
</feature>
<dbReference type="InterPro" id="IPR027640">
    <property type="entry name" value="Kinesin-like_fam"/>
</dbReference>
<keyword evidence="2" id="KW-0963">Cytoplasm</keyword>
<dbReference type="GO" id="GO:0051231">
    <property type="term" value="P:spindle elongation"/>
    <property type="evidence" value="ECO:0007669"/>
    <property type="project" value="TreeGrafter"/>
</dbReference>
<evidence type="ECO:0000256" key="6">
    <source>
        <dbReference type="PROSITE-ProRule" id="PRU00283"/>
    </source>
</evidence>
<evidence type="ECO:0000256" key="3">
    <source>
        <dbReference type="ARBA" id="ARBA00022741"/>
    </source>
</evidence>
<dbReference type="PANTHER" id="PTHR47969:SF15">
    <property type="entry name" value="CHROMOSOME-ASSOCIATED KINESIN KIF4A-RELATED"/>
    <property type="match status" value="1"/>
</dbReference>